<comment type="caution">
    <text evidence="2">The sequence shown here is derived from an EMBL/GenBank/DDBJ whole genome shotgun (WGS) entry which is preliminary data.</text>
</comment>
<sequence>MKWFLAWWYAFSLPKRGPDKTPGERERTRYARLTSGFLLILGLLFLPVAPIMIFDSPNSPSSPPIALMMISLFLCSFFFGKWGRNILSAACIVSYNILGITAVMMTNPLDPSLLPLFGIFTISIIFAGALMPPIAALIVGILCCVDIVLISIFVPHTAAYQKMVDQGLFTVTLIVPIMVQLITGIVTYIIMRNLIETIRRADRAEEIVSLQQEIAQHVRAQMQQKQQLEEGFYKIAETHARISNGDLNVRVNLDEGNMLWNVAGSLNNLLNRMQRMKTDADTLAMTRQAAYQVSNILHQATATGNFANLHLPTTGTPLDPIIIELNNAARSTVTHPQSHFRVSSEQHF</sequence>
<organism evidence="2 3">
    <name type="scientific">Dictyobacter halimunensis</name>
    <dbReference type="NCBI Taxonomy" id="3026934"/>
    <lineage>
        <taxon>Bacteria</taxon>
        <taxon>Bacillati</taxon>
        <taxon>Chloroflexota</taxon>
        <taxon>Ktedonobacteria</taxon>
        <taxon>Ktedonobacterales</taxon>
        <taxon>Dictyobacteraceae</taxon>
        <taxon>Dictyobacter</taxon>
    </lineage>
</organism>
<feature type="transmembrane region" description="Helical" evidence="1">
    <location>
        <begin position="168"/>
        <end position="190"/>
    </location>
</feature>
<keyword evidence="1" id="KW-0812">Transmembrane</keyword>
<evidence type="ECO:0008006" key="4">
    <source>
        <dbReference type="Google" id="ProtNLM"/>
    </source>
</evidence>
<gene>
    <name evidence="2" type="ORF">KDH_18220</name>
</gene>
<keyword evidence="1" id="KW-0472">Membrane</keyword>
<feature type="transmembrane region" description="Helical" evidence="1">
    <location>
        <begin position="60"/>
        <end position="79"/>
    </location>
</feature>
<reference evidence="2 3" key="1">
    <citation type="submission" date="2023-02" db="EMBL/GenBank/DDBJ databases">
        <title>Dictyobacter halimunensis sp. nov., a new member of the class Ktedonobacteria from forest soil in a geothermal area.</title>
        <authorList>
            <person name="Rachmania M.K."/>
            <person name="Ningsih F."/>
            <person name="Sakai Y."/>
            <person name="Yabe S."/>
            <person name="Yokota A."/>
            <person name="Sjamsuridzal W."/>
        </authorList>
    </citation>
    <scope>NUCLEOTIDE SEQUENCE [LARGE SCALE GENOMIC DNA]</scope>
    <source>
        <strain evidence="2 3">S3.2.2.5</strain>
    </source>
</reference>
<evidence type="ECO:0000313" key="2">
    <source>
        <dbReference type="EMBL" id="GLV54975.1"/>
    </source>
</evidence>
<feature type="transmembrane region" description="Helical" evidence="1">
    <location>
        <begin position="137"/>
        <end position="156"/>
    </location>
</feature>
<keyword evidence="3" id="KW-1185">Reference proteome</keyword>
<dbReference type="EMBL" id="BSRI01000001">
    <property type="protein sequence ID" value="GLV54975.1"/>
    <property type="molecule type" value="Genomic_DNA"/>
</dbReference>
<proteinExistence type="predicted"/>
<keyword evidence="1" id="KW-1133">Transmembrane helix</keyword>
<dbReference type="RefSeq" id="WP_338248908.1">
    <property type="nucleotide sequence ID" value="NZ_BSRI01000001.1"/>
</dbReference>
<feature type="transmembrane region" description="Helical" evidence="1">
    <location>
        <begin position="112"/>
        <end position="130"/>
    </location>
</feature>
<protein>
    <recommendedName>
        <fullName evidence="4">HAMP domain-containing protein</fullName>
    </recommendedName>
</protein>
<feature type="transmembrane region" description="Helical" evidence="1">
    <location>
        <begin position="30"/>
        <end position="54"/>
    </location>
</feature>
<dbReference type="Proteomes" id="UP001344906">
    <property type="component" value="Unassembled WGS sequence"/>
</dbReference>
<name>A0ABQ6FR42_9CHLR</name>
<evidence type="ECO:0000256" key="1">
    <source>
        <dbReference type="SAM" id="Phobius"/>
    </source>
</evidence>
<accession>A0ABQ6FR42</accession>
<feature type="transmembrane region" description="Helical" evidence="1">
    <location>
        <begin position="86"/>
        <end position="106"/>
    </location>
</feature>
<evidence type="ECO:0000313" key="3">
    <source>
        <dbReference type="Proteomes" id="UP001344906"/>
    </source>
</evidence>